<evidence type="ECO:0000256" key="1">
    <source>
        <dbReference type="SAM" id="MobiDB-lite"/>
    </source>
</evidence>
<dbReference type="EMBL" id="JABBWD010000012">
    <property type="protein sequence ID" value="KAG1779362.1"/>
    <property type="molecule type" value="Genomic_DNA"/>
</dbReference>
<dbReference type="AlphaFoldDB" id="A0A9P6ZZ22"/>
<feature type="region of interest" description="Disordered" evidence="1">
    <location>
        <begin position="295"/>
        <end position="354"/>
    </location>
</feature>
<reference evidence="2" key="1">
    <citation type="journal article" date="2020" name="New Phytol.">
        <title>Comparative genomics reveals dynamic genome evolution in host specialist ectomycorrhizal fungi.</title>
        <authorList>
            <person name="Lofgren L.A."/>
            <person name="Nguyen N.H."/>
            <person name="Vilgalys R."/>
            <person name="Ruytinx J."/>
            <person name="Liao H.L."/>
            <person name="Branco S."/>
            <person name="Kuo A."/>
            <person name="LaButti K."/>
            <person name="Lipzen A."/>
            <person name="Andreopoulos W."/>
            <person name="Pangilinan J."/>
            <person name="Riley R."/>
            <person name="Hundley H."/>
            <person name="Na H."/>
            <person name="Barry K."/>
            <person name="Grigoriev I.V."/>
            <person name="Stajich J.E."/>
            <person name="Kennedy P.G."/>
        </authorList>
    </citation>
    <scope>NUCLEOTIDE SEQUENCE</scope>
    <source>
        <strain evidence="2">DOB743</strain>
    </source>
</reference>
<name>A0A9P6ZZ22_9AGAM</name>
<feature type="region of interest" description="Disordered" evidence="1">
    <location>
        <begin position="80"/>
        <end position="153"/>
    </location>
</feature>
<gene>
    <name evidence="2" type="ORF">EV702DRAFT_1043811</name>
</gene>
<organism evidence="2 3">
    <name type="scientific">Suillus placidus</name>
    <dbReference type="NCBI Taxonomy" id="48579"/>
    <lineage>
        <taxon>Eukaryota</taxon>
        <taxon>Fungi</taxon>
        <taxon>Dikarya</taxon>
        <taxon>Basidiomycota</taxon>
        <taxon>Agaricomycotina</taxon>
        <taxon>Agaricomycetes</taxon>
        <taxon>Agaricomycetidae</taxon>
        <taxon>Boletales</taxon>
        <taxon>Suillineae</taxon>
        <taxon>Suillaceae</taxon>
        <taxon>Suillus</taxon>
    </lineage>
</organism>
<feature type="compositionally biased region" description="Low complexity" evidence="1">
    <location>
        <begin position="321"/>
        <end position="334"/>
    </location>
</feature>
<sequence length="420" mass="45025">MLLDNQSRMIVALLFFSNSHIVALQHQVKQLQIELVQAKTAFLTLESAFNELARNVQLVNPDPTLLGTTACISKSPRASSTIQISPPVSKNDYPDINANGDYIKQSKKAKQEDNTDIELDSQGKKRLRSSESEFSKKRVKVESANSPASTTTSSPAVIVRKLSRFYNYELSGHHSVSVDSSLDESVNCPIATPTRSSPTTADVDISPCAIVSPPDAHKDQPLSPLVNSVTNTALLGNKENESTAGISNSVSVPSIPKRPLVLLINPLAGSIRCPQVNTATVVNATMTPTTVSLAATSSNTEQIPEASSQTSIANVTGPPESITSQSASTALLSSDDGPDNSVSSKKVVKMRPGPKKNGRNLCAFRWLKQVSVGGGSTKEFNVYYSQLGVEQMKLYDTEAVRLEQAGLWTKNGDIADGTMH</sequence>
<evidence type="ECO:0000313" key="3">
    <source>
        <dbReference type="Proteomes" id="UP000714275"/>
    </source>
</evidence>
<dbReference type="Proteomes" id="UP000714275">
    <property type="component" value="Unassembled WGS sequence"/>
</dbReference>
<proteinExistence type="predicted"/>
<evidence type="ECO:0000313" key="2">
    <source>
        <dbReference type="EMBL" id="KAG1779362.1"/>
    </source>
</evidence>
<feature type="compositionally biased region" description="Polar residues" evidence="1">
    <location>
        <begin position="295"/>
        <end position="314"/>
    </location>
</feature>
<feature type="compositionally biased region" description="Low complexity" evidence="1">
    <location>
        <begin position="143"/>
        <end position="153"/>
    </location>
</feature>
<accession>A0A9P6ZZ22</accession>
<comment type="caution">
    <text evidence="2">The sequence shown here is derived from an EMBL/GenBank/DDBJ whole genome shotgun (WGS) entry which is preliminary data.</text>
</comment>
<keyword evidence="3" id="KW-1185">Reference proteome</keyword>
<protein>
    <submittedName>
        <fullName evidence="2">Uncharacterized protein</fullName>
    </submittedName>
</protein>
<dbReference type="OrthoDB" id="2687500at2759"/>